<keyword evidence="2" id="KW-1185">Reference proteome</keyword>
<dbReference type="AlphaFoldDB" id="A0A553PL86"/>
<sequence>MDVSKRQHLEKLSIASKVSFDEASVSSGSTLNKSDCCSQQLDELGGGLCLNGVNGFNINLHSSEWKFSQHPRKTWEQANARDMEKNGQVQDWRAYSSIWSDEGYSSPKCRDTQRKLVLLPYFSVWRAFAEHRQSLRTKAEFYYRYNVLELYFGTWKAEWRRVKVLSRAEMEKLEQDRLEETNTEAQEFYAKMILTRYFRIWRACVVLIGLNPAHRGHRRPNVRSRIDSYIESTQTARNRVKVGVRSPIRRGRQTAYSWRRNHIRTEPPLSKTLISTSARIMDLHIPNSSQSLTEGAIKTFEFQWGLGRDSEFSNMNGETTDIHTKLLPTITGHAPESLPLNANFDDLPENDKDRKIELQKLLIQEQRNRLRDQQRHIYDLEVMKQQYLAGHPITNKELLHQVLKPMNGNGEYDWNGKHTIPLSARSLTPKLRHEWTGLESVLEESDLPEISNDKKLYHPNMGLNGLNPYNLFRPEVRQNKTHEVPAFHKLKAAERRQKMAQIKSQKERDFQDEQTRRREQLKLRKGRKKQLQLLSEKYQNQMILADDFNRQLSLNSYGLRPWRKLVTDTHLNEFIAEKHCEHSSLKKCFSAWAQMTRWVVATKKAKADNFHRITILNRWLAKWIEVLVP</sequence>
<protein>
    <submittedName>
        <fullName evidence="1">Uncharacterized protein</fullName>
    </submittedName>
</protein>
<name>A0A553PL86_TIGCA</name>
<accession>A0A553PL86</accession>
<reference evidence="1 2" key="1">
    <citation type="journal article" date="2018" name="Nat. Ecol. Evol.">
        <title>Genomic signatures of mitonuclear coevolution across populations of Tigriopus californicus.</title>
        <authorList>
            <person name="Barreto F.S."/>
            <person name="Watson E.T."/>
            <person name="Lima T.G."/>
            <person name="Willett C.S."/>
            <person name="Edmands S."/>
            <person name="Li W."/>
            <person name="Burton R.S."/>
        </authorList>
    </citation>
    <scope>NUCLEOTIDE SEQUENCE [LARGE SCALE GENOMIC DNA]</scope>
    <source>
        <strain evidence="1 2">San Diego</strain>
    </source>
</reference>
<proteinExistence type="predicted"/>
<organism evidence="1 2">
    <name type="scientific">Tigriopus californicus</name>
    <name type="common">Marine copepod</name>
    <dbReference type="NCBI Taxonomy" id="6832"/>
    <lineage>
        <taxon>Eukaryota</taxon>
        <taxon>Metazoa</taxon>
        <taxon>Ecdysozoa</taxon>
        <taxon>Arthropoda</taxon>
        <taxon>Crustacea</taxon>
        <taxon>Multicrustacea</taxon>
        <taxon>Hexanauplia</taxon>
        <taxon>Copepoda</taxon>
        <taxon>Harpacticoida</taxon>
        <taxon>Harpacticidae</taxon>
        <taxon>Tigriopus</taxon>
    </lineage>
</organism>
<gene>
    <name evidence="1" type="ORF">TCAL_14394</name>
</gene>
<evidence type="ECO:0000313" key="2">
    <source>
        <dbReference type="Proteomes" id="UP000318571"/>
    </source>
</evidence>
<comment type="caution">
    <text evidence="1">The sequence shown here is derived from an EMBL/GenBank/DDBJ whole genome shotgun (WGS) entry which is preliminary data.</text>
</comment>
<dbReference type="EMBL" id="VCGU01000003">
    <property type="protein sequence ID" value="TRY78443.1"/>
    <property type="molecule type" value="Genomic_DNA"/>
</dbReference>
<evidence type="ECO:0000313" key="1">
    <source>
        <dbReference type="EMBL" id="TRY78443.1"/>
    </source>
</evidence>
<dbReference type="Proteomes" id="UP000318571">
    <property type="component" value="Chromosome 11"/>
</dbReference>